<dbReference type="Proteomes" id="UP000485484">
    <property type="component" value="Unassembled WGS sequence"/>
</dbReference>
<keyword evidence="1 3" id="KW-0732">Signal</keyword>
<name>A0A1V5MB25_UNCT6</name>
<feature type="signal peptide" evidence="3">
    <location>
        <begin position="1"/>
        <end position="35"/>
    </location>
</feature>
<dbReference type="InterPro" id="IPR029058">
    <property type="entry name" value="AB_hydrolase_fold"/>
</dbReference>
<evidence type="ECO:0000256" key="1">
    <source>
        <dbReference type="ARBA" id="ARBA00022729"/>
    </source>
</evidence>
<dbReference type="GO" id="GO:0016787">
    <property type="term" value="F:hydrolase activity"/>
    <property type="evidence" value="ECO:0007669"/>
    <property type="project" value="UniProtKB-KW"/>
</dbReference>
<gene>
    <name evidence="4" type="ORF">BWY73_01327</name>
</gene>
<organism evidence="4 5">
    <name type="scientific">candidate division TA06 bacterium ADurb.Bin417</name>
    <dbReference type="NCBI Taxonomy" id="1852828"/>
    <lineage>
        <taxon>Bacteria</taxon>
        <taxon>Bacteria division TA06</taxon>
    </lineage>
</organism>
<comment type="caution">
    <text evidence="4">The sequence shown here is derived from an EMBL/GenBank/DDBJ whole genome shotgun (WGS) entry which is preliminary data.</text>
</comment>
<dbReference type="Pfam" id="PF10503">
    <property type="entry name" value="Esterase_PHB"/>
    <property type="match status" value="1"/>
</dbReference>
<accession>A0A1V5MB25</accession>
<dbReference type="PANTHER" id="PTHR43037:SF1">
    <property type="entry name" value="BLL1128 PROTEIN"/>
    <property type="match status" value="1"/>
</dbReference>
<dbReference type="Gene3D" id="3.40.50.1820">
    <property type="entry name" value="alpha/beta hydrolase"/>
    <property type="match status" value="1"/>
</dbReference>
<dbReference type="GO" id="GO:0005576">
    <property type="term" value="C:extracellular region"/>
    <property type="evidence" value="ECO:0007669"/>
    <property type="project" value="InterPro"/>
</dbReference>
<proteinExistence type="predicted"/>
<dbReference type="InterPro" id="IPR050955">
    <property type="entry name" value="Plant_Biomass_Hydrol_Est"/>
</dbReference>
<dbReference type="AlphaFoldDB" id="A0A1V5MB25"/>
<evidence type="ECO:0000313" key="5">
    <source>
        <dbReference type="Proteomes" id="UP000485484"/>
    </source>
</evidence>
<dbReference type="InterPro" id="IPR010126">
    <property type="entry name" value="Esterase_phb"/>
</dbReference>
<keyword evidence="2" id="KW-0378">Hydrolase</keyword>
<sequence length="332" mass="36155">MRIKKRLTERMGGMRKTRVLIGAILLLALSIPAFGADQTGNDTGLVRKTLTHGGRRRSYSLHLPGNAVPVRPLPVLFVLHGGDGAGAQVMASGSGYNEIADRENFIVVYPFGLQGQWNDGRGKSFRRRDNSSVDDVGFIGAVIDELFREFSIDRRRVYVMGVSNGGMMTLRLGIELGDRVAAIAAVVANLPDRLASARPVRPLPVLIMNGTRDPLVPWKGGAVRVFGKDYGDVLSTESTVAFWVKANGLNGPVEKNQLPDRVSTDGCRVEVSAYRSEGDRPPVILYAIQGGGHSFPGARTLLRYILLGNKCMDINGAQVIWDFCKDYSLQGE</sequence>
<dbReference type="EMBL" id="MWAK01000263">
    <property type="protein sequence ID" value="OPZ90399.1"/>
    <property type="molecule type" value="Genomic_DNA"/>
</dbReference>
<evidence type="ECO:0000256" key="3">
    <source>
        <dbReference type="SAM" id="SignalP"/>
    </source>
</evidence>
<dbReference type="PANTHER" id="PTHR43037">
    <property type="entry name" value="UNNAMED PRODUCT-RELATED"/>
    <property type="match status" value="1"/>
</dbReference>
<feature type="chain" id="PRO_5013138989" evidence="3">
    <location>
        <begin position="36"/>
        <end position="332"/>
    </location>
</feature>
<dbReference type="SUPFAM" id="SSF53474">
    <property type="entry name" value="alpha/beta-Hydrolases"/>
    <property type="match status" value="1"/>
</dbReference>
<evidence type="ECO:0000313" key="4">
    <source>
        <dbReference type="EMBL" id="OPZ90399.1"/>
    </source>
</evidence>
<protein>
    <submittedName>
        <fullName evidence="4">Esterase PHB depolymerase</fullName>
    </submittedName>
</protein>
<evidence type="ECO:0000256" key="2">
    <source>
        <dbReference type="ARBA" id="ARBA00022801"/>
    </source>
</evidence>
<reference evidence="4 5" key="1">
    <citation type="submission" date="2017-02" db="EMBL/GenBank/DDBJ databases">
        <title>Delving into the versatile metabolic prowess of the omnipresent phylum Bacteroidetes.</title>
        <authorList>
            <person name="Nobu M.K."/>
            <person name="Mei R."/>
            <person name="Narihiro T."/>
            <person name="Kuroda K."/>
            <person name="Liu W.-T."/>
        </authorList>
    </citation>
    <scope>NUCLEOTIDE SEQUENCE [LARGE SCALE GENOMIC DNA]</scope>
    <source>
        <strain evidence="4">ADurb.Bin417</strain>
    </source>
</reference>